<feature type="transmembrane region" description="Helical" evidence="1">
    <location>
        <begin position="135"/>
        <end position="155"/>
    </location>
</feature>
<keyword evidence="1" id="KW-1133">Transmembrane helix</keyword>
<feature type="transmembrane region" description="Helical" evidence="1">
    <location>
        <begin position="167"/>
        <end position="189"/>
    </location>
</feature>
<proteinExistence type="predicted"/>
<sequence length="216" mass="23534">MIHIFRGSWRWTVTVTIATFVLAAVFSVTSTVFLNGLSWGIGLCMLFVIVLIGVVFDAIGIAAAAADEKPFHSMASKKVPGARQAVGIIRKADQFSNFCNDVIGDISGIVSGAVAFAVVTQIVLAMQNPTSAIQAGINVLLTAIVAAVTVGGKALGKSVAISHANDIVFYVAKVFYVLEARFRITFFDVRREKHKRRDRKREIKQCYWKKSTHLNS</sequence>
<reference evidence="2 3" key="1">
    <citation type="journal article" date="2015" name="Int. J. Syst. Evol. Microbiol.">
        <title>Novibacillus thermophilus gen. nov., sp. nov., a Gram-staining-negative and moderately thermophilic member of the family Thermoactinomycetaceae.</title>
        <authorList>
            <person name="Yang G."/>
            <person name="Chen J."/>
            <person name="Zhou S."/>
        </authorList>
    </citation>
    <scope>NUCLEOTIDE SEQUENCE [LARGE SCALE GENOMIC DNA]</scope>
    <source>
        <strain evidence="2 3">SG-1</strain>
    </source>
</reference>
<dbReference type="AlphaFoldDB" id="A0A1U9KC45"/>
<keyword evidence="1" id="KW-0472">Membrane</keyword>
<feature type="transmembrane region" description="Helical" evidence="1">
    <location>
        <begin position="39"/>
        <end position="66"/>
    </location>
</feature>
<keyword evidence="3" id="KW-1185">Reference proteome</keyword>
<keyword evidence="1" id="KW-0812">Transmembrane</keyword>
<dbReference type="EMBL" id="CP019699">
    <property type="protein sequence ID" value="AQS57561.1"/>
    <property type="molecule type" value="Genomic_DNA"/>
</dbReference>
<accession>A0A1U9KC45</accession>
<dbReference type="STRING" id="1471761.B0W44_13355"/>
<dbReference type="Proteomes" id="UP000188603">
    <property type="component" value="Chromosome"/>
</dbReference>
<dbReference type="OrthoDB" id="2111373at2"/>
<gene>
    <name evidence="2" type="ORF">B0W44_13355</name>
</gene>
<evidence type="ECO:0000256" key="1">
    <source>
        <dbReference type="SAM" id="Phobius"/>
    </source>
</evidence>
<evidence type="ECO:0000313" key="3">
    <source>
        <dbReference type="Proteomes" id="UP000188603"/>
    </source>
</evidence>
<dbReference type="RefSeq" id="WP_077721399.1">
    <property type="nucleotide sequence ID" value="NZ_CP019699.1"/>
</dbReference>
<evidence type="ECO:0000313" key="2">
    <source>
        <dbReference type="EMBL" id="AQS57561.1"/>
    </source>
</evidence>
<organism evidence="2 3">
    <name type="scientific">Novibacillus thermophilus</name>
    <dbReference type="NCBI Taxonomy" id="1471761"/>
    <lineage>
        <taxon>Bacteria</taxon>
        <taxon>Bacillati</taxon>
        <taxon>Bacillota</taxon>
        <taxon>Bacilli</taxon>
        <taxon>Bacillales</taxon>
        <taxon>Thermoactinomycetaceae</taxon>
        <taxon>Novibacillus</taxon>
    </lineage>
</organism>
<feature type="transmembrane region" description="Helical" evidence="1">
    <location>
        <begin position="12"/>
        <end position="33"/>
    </location>
</feature>
<dbReference type="KEGG" id="ntr:B0W44_13355"/>
<protein>
    <recommendedName>
        <fullName evidence="4">CNNM transmembrane domain-containing protein</fullName>
    </recommendedName>
</protein>
<evidence type="ECO:0008006" key="4">
    <source>
        <dbReference type="Google" id="ProtNLM"/>
    </source>
</evidence>
<name>A0A1U9KC45_9BACL</name>